<dbReference type="Proteomes" id="UP000051296">
    <property type="component" value="Unassembled WGS sequence"/>
</dbReference>
<proteinExistence type="predicted"/>
<dbReference type="Gene3D" id="2.40.50.140">
    <property type="entry name" value="Nucleic acid-binding proteins"/>
    <property type="match status" value="1"/>
</dbReference>
<dbReference type="RefSeq" id="WP_022791297.1">
    <property type="nucleotide sequence ID" value="NZ_ATUU01000002.1"/>
</dbReference>
<dbReference type="InterPro" id="IPR050437">
    <property type="entry name" value="Ribos_protein_bS1-like"/>
</dbReference>
<evidence type="ECO:0000313" key="2">
    <source>
        <dbReference type="EMBL" id="KRN32555.1"/>
    </source>
</evidence>
<sequence length="129" mass="14793">MGYQIGDVLKGTVTGIQPYGAFVQLDKEHQGLIHISECRSAFIQHVRDELALGEEVEVLVLNIDEYSQKISLSRRGLSERERLARLDYRRIGKQGPHYFWTNRHVKLGFSTIKQAMPTAIQESLQRLRG</sequence>
<dbReference type="NCBIfam" id="NF040579">
    <property type="entry name" value="S1_dom_CvfD"/>
    <property type="match status" value="1"/>
</dbReference>
<feature type="domain" description="S1 motif" evidence="1">
    <location>
        <begin position="6"/>
        <end position="75"/>
    </location>
</feature>
<dbReference type="SMART" id="SM00316">
    <property type="entry name" value="S1"/>
    <property type="match status" value="1"/>
</dbReference>
<reference evidence="2 3" key="1">
    <citation type="journal article" date="2015" name="Genome Announc.">
        <title>Expanding the biotechnology potential of lactobacilli through comparative genomics of 213 strains and associated genera.</title>
        <authorList>
            <person name="Sun Z."/>
            <person name="Harris H.M."/>
            <person name="McCann A."/>
            <person name="Guo C."/>
            <person name="Argimon S."/>
            <person name="Zhang W."/>
            <person name="Yang X."/>
            <person name="Jeffery I.B."/>
            <person name="Cooney J.C."/>
            <person name="Kagawa T.F."/>
            <person name="Liu W."/>
            <person name="Song Y."/>
            <person name="Salvetti E."/>
            <person name="Wrobel A."/>
            <person name="Rasinkangas P."/>
            <person name="Parkhill J."/>
            <person name="Rea M.C."/>
            <person name="O'Sullivan O."/>
            <person name="Ritari J."/>
            <person name="Douillard F.P."/>
            <person name="Paul Ross R."/>
            <person name="Yang R."/>
            <person name="Briner A.E."/>
            <person name="Felis G.E."/>
            <person name="de Vos W.M."/>
            <person name="Barrangou R."/>
            <person name="Klaenhammer T.R."/>
            <person name="Caufield P.W."/>
            <person name="Cui Y."/>
            <person name="Zhang H."/>
            <person name="O'Toole P.W."/>
        </authorList>
    </citation>
    <scope>NUCLEOTIDE SEQUENCE [LARGE SCALE GENOMIC DNA]</scope>
    <source>
        <strain evidence="2 3">DSM 20190</strain>
    </source>
</reference>
<dbReference type="InterPro" id="IPR003029">
    <property type="entry name" value="S1_domain"/>
</dbReference>
<dbReference type="GO" id="GO:0006412">
    <property type="term" value="P:translation"/>
    <property type="evidence" value="ECO:0007669"/>
    <property type="project" value="TreeGrafter"/>
</dbReference>
<dbReference type="FunCoup" id="A0A0R2FY66">
    <property type="interactions" value="48"/>
</dbReference>
<dbReference type="EMBL" id="JQAX01000002">
    <property type="protein sequence ID" value="KRN32555.1"/>
    <property type="molecule type" value="Genomic_DNA"/>
</dbReference>
<dbReference type="GO" id="GO:0003729">
    <property type="term" value="F:mRNA binding"/>
    <property type="evidence" value="ECO:0007669"/>
    <property type="project" value="TreeGrafter"/>
</dbReference>
<dbReference type="InterPro" id="IPR012340">
    <property type="entry name" value="NA-bd_OB-fold"/>
</dbReference>
<name>A0A0R2FY66_9LACO</name>
<protein>
    <recommendedName>
        <fullName evidence="1">S1 motif domain-containing protein</fullName>
    </recommendedName>
</protein>
<dbReference type="OrthoDB" id="9810507at2"/>
<evidence type="ECO:0000313" key="3">
    <source>
        <dbReference type="Proteomes" id="UP000051296"/>
    </source>
</evidence>
<dbReference type="GO" id="GO:0003735">
    <property type="term" value="F:structural constituent of ribosome"/>
    <property type="evidence" value="ECO:0007669"/>
    <property type="project" value="TreeGrafter"/>
</dbReference>
<dbReference type="PATRIC" id="fig|1123500.6.peg.916"/>
<keyword evidence="3" id="KW-1185">Reference proteome</keyword>
<dbReference type="eggNOG" id="COG1098">
    <property type="taxonomic scope" value="Bacteria"/>
</dbReference>
<dbReference type="AlphaFoldDB" id="A0A0R2FY66"/>
<comment type="caution">
    <text evidence="2">The sequence shown here is derived from an EMBL/GenBank/DDBJ whole genome shotgun (WGS) entry which is preliminary data.</text>
</comment>
<gene>
    <name evidence="2" type="ORF">IV68_GL000910</name>
</gene>
<evidence type="ECO:0000259" key="1">
    <source>
        <dbReference type="PROSITE" id="PS50126"/>
    </source>
</evidence>
<dbReference type="PROSITE" id="PS50126">
    <property type="entry name" value="S1"/>
    <property type="match status" value="1"/>
</dbReference>
<dbReference type="Pfam" id="PF00575">
    <property type="entry name" value="S1"/>
    <property type="match status" value="1"/>
</dbReference>
<dbReference type="SUPFAM" id="SSF50249">
    <property type="entry name" value="Nucleic acid-binding proteins"/>
    <property type="match status" value="1"/>
</dbReference>
<dbReference type="PANTHER" id="PTHR10724">
    <property type="entry name" value="30S RIBOSOMAL PROTEIN S1"/>
    <property type="match status" value="1"/>
</dbReference>
<accession>A0A0R2FY66</accession>
<dbReference type="InParanoid" id="A0A0R2FY66"/>
<dbReference type="STRING" id="1123500.GCA_000420365_00511"/>
<organism evidence="2 3">
    <name type="scientific">Weissella halotolerans DSM 20190</name>
    <dbReference type="NCBI Taxonomy" id="1123500"/>
    <lineage>
        <taxon>Bacteria</taxon>
        <taxon>Bacillati</taxon>
        <taxon>Bacillota</taxon>
        <taxon>Bacilli</taxon>
        <taxon>Lactobacillales</taxon>
        <taxon>Lactobacillaceae</taxon>
        <taxon>Weissella</taxon>
    </lineage>
</organism>